<dbReference type="EMBL" id="FOBI01000029">
    <property type="protein sequence ID" value="SEL88593.1"/>
    <property type="molecule type" value="Genomic_DNA"/>
</dbReference>
<protein>
    <submittedName>
        <fullName evidence="2">Uncharacterized protein</fullName>
    </submittedName>
</protein>
<proteinExistence type="predicted"/>
<accession>A0A1H7TVB3</accession>
<sequence length="91" mass="10316">MVLLKINYRLAQGAGVIGVLLGLLAFGYHYTFIDSTLPGYRLITAPAIFALSFFSPETAFWPKMLIFLSAQYLGYFLMMMVMKQVIRLARL</sequence>
<dbReference type="Proteomes" id="UP000199297">
    <property type="component" value="Unassembled WGS sequence"/>
</dbReference>
<feature type="transmembrane region" description="Helical" evidence="1">
    <location>
        <begin position="6"/>
        <end position="26"/>
    </location>
</feature>
<gene>
    <name evidence="2" type="ORF">SAMN05216262_12916</name>
</gene>
<dbReference type="RefSeq" id="WP_085285925.1">
    <property type="nucleotide sequence ID" value="NZ_FOBI01000029.1"/>
</dbReference>
<feature type="transmembrane region" description="Helical" evidence="1">
    <location>
        <begin position="60"/>
        <end position="81"/>
    </location>
</feature>
<dbReference type="OrthoDB" id="6228243at2"/>
<organism evidence="2 3">
    <name type="scientific">Colwellia chukchiensis</name>
    <dbReference type="NCBI Taxonomy" id="641665"/>
    <lineage>
        <taxon>Bacteria</taxon>
        <taxon>Pseudomonadati</taxon>
        <taxon>Pseudomonadota</taxon>
        <taxon>Gammaproteobacteria</taxon>
        <taxon>Alteromonadales</taxon>
        <taxon>Colwelliaceae</taxon>
        <taxon>Colwellia</taxon>
    </lineage>
</organism>
<keyword evidence="1" id="KW-1133">Transmembrane helix</keyword>
<keyword evidence="1" id="KW-0812">Transmembrane</keyword>
<name>A0A1H7TVB3_9GAMM</name>
<evidence type="ECO:0000313" key="3">
    <source>
        <dbReference type="Proteomes" id="UP000199297"/>
    </source>
</evidence>
<reference evidence="3" key="1">
    <citation type="submission" date="2016-10" db="EMBL/GenBank/DDBJ databases">
        <authorList>
            <person name="Varghese N."/>
            <person name="Submissions S."/>
        </authorList>
    </citation>
    <scope>NUCLEOTIDE SEQUENCE [LARGE SCALE GENOMIC DNA]</scope>
    <source>
        <strain evidence="3">CGMCC 1.9127</strain>
    </source>
</reference>
<keyword evidence="1" id="KW-0472">Membrane</keyword>
<dbReference type="STRING" id="641665.GCA_002104455_01975"/>
<keyword evidence="3" id="KW-1185">Reference proteome</keyword>
<evidence type="ECO:0000313" key="2">
    <source>
        <dbReference type="EMBL" id="SEL88593.1"/>
    </source>
</evidence>
<dbReference type="AlphaFoldDB" id="A0A1H7TVB3"/>
<evidence type="ECO:0000256" key="1">
    <source>
        <dbReference type="SAM" id="Phobius"/>
    </source>
</evidence>